<protein>
    <recommendedName>
        <fullName evidence="2">GTP cyclohydrolase FolE2</fullName>
        <ecNumber evidence="2">3.5.4.16</ecNumber>
    </recommendedName>
</protein>
<dbReference type="PANTHER" id="PTHR36445">
    <property type="entry name" value="GTP CYCLOHYDROLASE MPTA"/>
    <property type="match status" value="1"/>
</dbReference>
<evidence type="ECO:0000313" key="4">
    <source>
        <dbReference type="Proteomes" id="UP001156870"/>
    </source>
</evidence>
<dbReference type="NCBIfam" id="NF010200">
    <property type="entry name" value="PRK13674.1-1"/>
    <property type="match status" value="1"/>
</dbReference>
<keyword evidence="4" id="KW-1185">Reference proteome</keyword>
<proteinExistence type="inferred from homology"/>
<accession>A0AA37WM13</accession>
<dbReference type="HAMAP" id="MF_01527_B">
    <property type="entry name" value="GTP_cyclohydrol_B"/>
    <property type="match status" value="1"/>
</dbReference>
<dbReference type="GO" id="GO:0003934">
    <property type="term" value="F:GTP cyclohydrolase I activity"/>
    <property type="evidence" value="ECO:0007669"/>
    <property type="project" value="UniProtKB-UniRule"/>
</dbReference>
<evidence type="ECO:0000256" key="1">
    <source>
        <dbReference type="ARBA" id="ARBA00022801"/>
    </source>
</evidence>
<dbReference type="EC" id="3.5.4.16" evidence="2"/>
<comment type="caution">
    <text evidence="3">The sequence shown here is derived from an EMBL/GenBank/DDBJ whole genome shotgun (WGS) entry which is preliminary data.</text>
</comment>
<name>A0AA37WM13_9GAMM</name>
<dbReference type="InterPro" id="IPR003801">
    <property type="entry name" value="GTP_cyclohydrolase_FolE2/MptA"/>
</dbReference>
<comment type="function">
    <text evidence="2">Converts GTP to 7,8-dihydroneopterin triphosphate.</text>
</comment>
<organism evidence="3 4">
    <name type="scientific">Marinibactrum halimedae</name>
    <dbReference type="NCBI Taxonomy" id="1444977"/>
    <lineage>
        <taxon>Bacteria</taxon>
        <taxon>Pseudomonadati</taxon>
        <taxon>Pseudomonadota</taxon>
        <taxon>Gammaproteobacteria</taxon>
        <taxon>Cellvibrionales</taxon>
        <taxon>Cellvibrionaceae</taxon>
        <taxon>Marinibactrum</taxon>
    </lineage>
</organism>
<dbReference type="PANTHER" id="PTHR36445:SF1">
    <property type="entry name" value="GTP CYCLOHYDROLASE MPTA"/>
    <property type="match status" value="1"/>
</dbReference>
<comment type="pathway">
    <text evidence="2">Cofactor biosynthesis; 7,8-dihydroneopterin triphosphate biosynthesis; 7,8-dihydroneopterin triphosphate from GTP: step 1/1.</text>
</comment>
<feature type="site" description="May be catalytically important" evidence="2">
    <location>
        <position position="169"/>
    </location>
</feature>
<evidence type="ECO:0000256" key="2">
    <source>
        <dbReference type="HAMAP-Rule" id="MF_01527"/>
    </source>
</evidence>
<dbReference type="Gene3D" id="3.10.270.10">
    <property type="entry name" value="Urate Oxidase"/>
    <property type="match status" value="1"/>
</dbReference>
<evidence type="ECO:0000313" key="3">
    <source>
        <dbReference type="EMBL" id="GLS25670.1"/>
    </source>
</evidence>
<dbReference type="AlphaFoldDB" id="A0AA37WM13"/>
<dbReference type="RefSeq" id="WP_232594232.1">
    <property type="nucleotide sequence ID" value="NZ_BSPD01000033.1"/>
</dbReference>
<comment type="catalytic activity">
    <reaction evidence="2">
        <text>GTP + H2O = 7,8-dihydroneopterin 3'-triphosphate + formate + H(+)</text>
        <dbReference type="Rhea" id="RHEA:17473"/>
        <dbReference type="ChEBI" id="CHEBI:15377"/>
        <dbReference type="ChEBI" id="CHEBI:15378"/>
        <dbReference type="ChEBI" id="CHEBI:15740"/>
        <dbReference type="ChEBI" id="CHEBI:37565"/>
        <dbReference type="ChEBI" id="CHEBI:58462"/>
        <dbReference type="EC" id="3.5.4.16"/>
    </reaction>
</comment>
<dbReference type="InterPro" id="IPR022838">
    <property type="entry name" value="GTP_cyclohydrolase_FolE2"/>
</dbReference>
<dbReference type="GO" id="GO:0046654">
    <property type="term" value="P:tetrahydrofolate biosynthetic process"/>
    <property type="evidence" value="ECO:0007669"/>
    <property type="project" value="UniProtKB-UniRule"/>
</dbReference>
<keyword evidence="1 2" id="KW-0378">Hydrolase</keyword>
<dbReference type="Pfam" id="PF02649">
    <property type="entry name" value="GCHY-1"/>
    <property type="match status" value="1"/>
</dbReference>
<comment type="similarity">
    <text evidence="2">Belongs to the GTP cyclohydrolase IV family.</text>
</comment>
<dbReference type="Proteomes" id="UP001156870">
    <property type="component" value="Unassembled WGS sequence"/>
</dbReference>
<dbReference type="EMBL" id="BSPD01000033">
    <property type="protein sequence ID" value="GLS25670.1"/>
    <property type="molecule type" value="Genomic_DNA"/>
</dbReference>
<sequence length="313" mass="34829">MNQAVSPTDFPLPDVTSEESGEFSHTLNWVGMERIALPLRFPVSPFESASSECRAEPISAMADVFVGLDKPSVKGIHMSRLYLILNNMLAHQELNQSSIERVLASLIESQQGISRSAKLCLRFEVTLKKPALLSEQFGYQSYPVQWIFTQKGDQISTQLELTVPYSSTCPCSASLSRQLMKQAMDRQFTGESVNKAEVLNWVESLAGSIATPHSQRSYAYLKLDFTSGALADITQLIKSIETAIGTPVQTAVKRQDEQAFAQLNAENLLFCEDAARRVKAALEAMDNLSHYWFKVEHQESLHAHNAVVIDQKS</sequence>
<reference evidence="3 4" key="1">
    <citation type="journal article" date="2014" name="Int. J. Syst. Evol. Microbiol.">
        <title>Complete genome sequence of Corynebacterium casei LMG S-19264T (=DSM 44701T), isolated from a smear-ripened cheese.</title>
        <authorList>
            <consortium name="US DOE Joint Genome Institute (JGI-PGF)"/>
            <person name="Walter F."/>
            <person name="Albersmeier A."/>
            <person name="Kalinowski J."/>
            <person name="Ruckert C."/>
        </authorList>
    </citation>
    <scope>NUCLEOTIDE SEQUENCE [LARGE SCALE GENOMIC DNA]</scope>
    <source>
        <strain evidence="3 4">NBRC 110095</strain>
    </source>
</reference>
<gene>
    <name evidence="2 3" type="primary">folE2</name>
    <name evidence="3" type="ORF">GCM10007877_13840</name>
</gene>